<dbReference type="Pfam" id="PF01609">
    <property type="entry name" value="DDE_Tnp_1"/>
    <property type="match status" value="1"/>
</dbReference>
<feature type="domain" description="Transposase IS4-like" evidence="2">
    <location>
        <begin position="91"/>
        <end position="249"/>
    </location>
</feature>
<dbReference type="Pfam" id="PF13340">
    <property type="entry name" value="DUF4096"/>
    <property type="match status" value="1"/>
</dbReference>
<dbReference type="NCBIfam" id="NF033580">
    <property type="entry name" value="transpos_IS5_3"/>
    <property type="match status" value="1"/>
</dbReference>
<evidence type="ECO:0000313" key="6">
    <source>
        <dbReference type="Proteomes" id="UP000593625"/>
    </source>
</evidence>
<evidence type="ECO:0000259" key="3">
    <source>
        <dbReference type="Pfam" id="PF13340"/>
    </source>
</evidence>
<accession>A0A7L9MBS3</accession>
<sequence>MSRRSLTDEQWNRIEAYLPGRVGTPGRSGVDNRLFVDAILWMAANAAHWRDLPATFGKWTAVHARFRRWSHAGVWERLFHALADTPDFEYVLIDSTISKVHADAAGGKRGAEAACIGRSRGGLTTKLHAVVDAIGLPLRIKPTPGHYGDCPQASSLLSGLKGVGHVIADAAYDADHLRAFIASNLKATAQIKVNPTRSSVPTIDWRLYKERHQIECFFNKLKRYRRIALRCEKTLTAFMGFVHLACAMIWLR</sequence>
<dbReference type="InterPro" id="IPR002559">
    <property type="entry name" value="Transposase_11"/>
</dbReference>
<dbReference type="PANTHER" id="PTHR30007:SF1">
    <property type="entry name" value="BLR1914 PROTEIN"/>
    <property type="match status" value="1"/>
</dbReference>
<feature type="transmembrane region" description="Helical" evidence="1">
    <location>
        <begin position="234"/>
        <end position="251"/>
    </location>
</feature>
<reference evidence="4 6" key="1">
    <citation type="submission" date="2020-06" db="EMBL/GenBank/DDBJ databases">
        <title>New insights into brucella suis CRO type strains.</title>
        <authorList>
            <person name="Duvnjak S."/>
            <person name="Pavlinec Z."/>
            <person name="Vaser R."/>
            <person name="Sikic M."/>
            <person name="Kizanovic K."/>
            <person name="Spicic S."/>
        </authorList>
    </citation>
    <scope>NUCLEOTIDE SEQUENCE [LARGE SCALE GENOMIC DNA]</scope>
    <source>
        <strain evidence="4 6">CVI_72</strain>
    </source>
</reference>
<gene>
    <name evidence="4" type="ORF">HUZ30_04270</name>
    <name evidence="5" type="ORF">HUZ30_04560</name>
</gene>
<dbReference type="PANTHER" id="PTHR30007">
    <property type="entry name" value="PHP DOMAIN PROTEIN"/>
    <property type="match status" value="1"/>
</dbReference>
<evidence type="ECO:0000313" key="5">
    <source>
        <dbReference type="EMBL" id="QOK64054.1"/>
    </source>
</evidence>
<evidence type="ECO:0000313" key="4">
    <source>
        <dbReference type="EMBL" id="QOK64009.1"/>
    </source>
</evidence>
<proteinExistence type="predicted"/>
<dbReference type="GO" id="GO:0003677">
    <property type="term" value="F:DNA binding"/>
    <property type="evidence" value="ECO:0007669"/>
    <property type="project" value="InterPro"/>
</dbReference>
<evidence type="ECO:0000256" key="1">
    <source>
        <dbReference type="SAM" id="Phobius"/>
    </source>
</evidence>
<feature type="domain" description="Insertion element IS402-like" evidence="3">
    <location>
        <begin position="6"/>
        <end position="79"/>
    </location>
</feature>
<dbReference type="GO" id="GO:0004803">
    <property type="term" value="F:transposase activity"/>
    <property type="evidence" value="ECO:0007669"/>
    <property type="project" value="InterPro"/>
</dbReference>
<name>A0A7L9MBS3_BRUSS</name>
<dbReference type="InterPro" id="IPR025161">
    <property type="entry name" value="IS402-like_dom"/>
</dbReference>
<keyword evidence="1" id="KW-0472">Membrane</keyword>
<protein>
    <submittedName>
        <fullName evidence="4">IS5-like element IS711 family transposase</fullName>
    </submittedName>
</protein>
<organism evidence="4 6">
    <name type="scientific">Brucella suis bv. 4</name>
    <dbReference type="NCBI Taxonomy" id="1567501"/>
    <lineage>
        <taxon>Bacteria</taxon>
        <taxon>Pseudomonadati</taxon>
        <taxon>Pseudomonadota</taxon>
        <taxon>Alphaproteobacteria</taxon>
        <taxon>Hyphomicrobiales</taxon>
        <taxon>Brucellaceae</taxon>
        <taxon>Brucella/Ochrobactrum group</taxon>
        <taxon>Brucella</taxon>
    </lineage>
</organism>
<dbReference type="RefSeq" id="WP_080723468.1">
    <property type="nucleotide sequence ID" value="NZ_CP054955.1"/>
</dbReference>
<dbReference type="Proteomes" id="UP000593625">
    <property type="component" value="Chromosome I"/>
</dbReference>
<keyword evidence="1" id="KW-0812">Transmembrane</keyword>
<dbReference type="EMBL" id="CP054955">
    <property type="protein sequence ID" value="QOK64009.1"/>
    <property type="molecule type" value="Genomic_DNA"/>
</dbReference>
<dbReference type="GO" id="GO:0006313">
    <property type="term" value="P:DNA transposition"/>
    <property type="evidence" value="ECO:0007669"/>
    <property type="project" value="InterPro"/>
</dbReference>
<dbReference type="AlphaFoldDB" id="A0A7L9MBS3"/>
<dbReference type="GeneID" id="55592928"/>
<keyword evidence="1" id="KW-1133">Transmembrane helix</keyword>
<dbReference type="EMBL" id="CP054955">
    <property type="protein sequence ID" value="QOK64054.1"/>
    <property type="molecule type" value="Genomic_DNA"/>
</dbReference>
<evidence type="ECO:0000259" key="2">
    <source>
        <dbReference type="Pfam" id="PF01609"/>
    </source>
</evidence>